<dbReference type="InterPro" id="IPR036265">
    <property type="entry name" value="HIT-like_sf"/>
</dbReference>
<dbReference type="Pfam" id="PF01230">
    <property type="entry name" value="HIT"/>
    <property type="match status" value="1"/>
</dbReference>
<dbReference type="SUPFAM" id="SSF54197">
    <property type="entry name" value="HIT-like"/>
    <property type="match status" value="1"/>
</dbReference>
<name>A0A511YTN1_9CELL</name>
<evidence type="ECO:0000256" key="2">
    <source>
        <dbReference type="PIRSR" id="PIRSR601310-3"/>
    </source>
</evidence>
<dbReference type="EMBL" id="BJYK01000001">
    <property type="protein sequence ID" value="GEN78551.1"/>
    <property type="molecule type" value="Genomic_DNA"/>
</dbReference>
<dbReference type="GO" id="GO:0003824">
    <property type="term" value="F:catalytic activity"/>
    <property type="evidence" value="ECO:0007669"/>
    <property type="project" value="InterPro"/>
</dbReference>
<protein>
    <submittedName>
        <fullName evidence="5">Histidine triad nucleotide-binding protein</fullName>
    </submittedName>
</protein>
<feature type="active site" description="Tele-AMP-histidine intermediate" evidence="1">
    <location>
        <position position="117"/>
    </location>
</feature>
<organism evidence="5 6">
    <name type="scientific">Actinotalea fermentans</name>
    <dbReference type="NCBI Taxonomy" id="43671"/>
    <lineage>
        <taxon>Bacteria</taxon>
        <taxon>Bacillati</taxon>
        <taxon>Actinomycetota</taxon>
        <taxon>Actinomycetes</taxon>
        <taxon>Micrococcales</taxon>
        <taxon>Cellulomonadaceae</taxon>
        <taxon>Actinotalea</taxon>
    </lineage>
</organism>
<gene>
    <name evidence="5" type="ORF">AFE02nite_02850</name>
</gene>
<dbReference type="InterPro" id="IPR011146">
    <property type="entry name" value="HIT-like"/>
</dbReference>
<accession>A0A511YTN1</accession>
<dbReference type="PANTHER" id="PTHR23089">
    <property type="entry name" value="HISTIDINE TRIAD HIT PROTEIN"/>
    <property type="match status" value="1"/>
</dbReference>
<dbReference type="AlphaFoldDB" id="A0A511YTN1"/>
<evidence type="ECO:0000256" key="1">
    <source>
        <dbReference type="PIRSR" id="PIRSR601310-1"/>
    </source>
</evidence>
<evidence type="ECO:0000313" key="5">
    <source>
        <dbReference type="EMBL" id="GEN78551.1"/>
    </source>
</evidence>
<sequence length="131" mass="13728">MADARPHYPGGMSSAENLAVPDCLFCRIVAGQVPADLVAGTDRVVAFRDINPQAPLHVLVVPRDHHADVAQLAAVDPGLLADVVALAHEVAQTEADGAYRLVFNTGAEAGQSVFHVHGHVIGGRRLGWSPA</sequence>
<evidence type="ECO:0000256" key="3">
    <source>
        <dbReference type="PROSITE-ProRule" id="PRU00464"/>
    </source>
</evidence>
<keyword evidence="6" id="KW-1185">Reference proteome</keyword>
<dbReference type="PRINTS" id="PR00332">
    <property type="entry name" value="HISTRIAD"/>
</dbReference>
<feature type="domain" description="HIT" evidence="4">
    <location>
        <begin position="24"/>
        <end position="131"/>
    </location>
</feature>
<dbReference type="Proteomes" id="UP000321484">
    <property type="component" value="Unassembled WGS sequence"/>
</dbReference>
<dbReference type="Gene3D" id="3.30.428.10">
    <property type="entry name" value="HIT-like"/>
    <property type="match status" value="1"/>
</dbReference>
<dbReference type="PROSITE" id="PS51084">
    <property type="entry name" value="HIT_2"/>
    <property type="match status" value="1"/>
</dbReference>
<comment type="caution">
    <text evidence="5">The sequence shown here is derived from an EMBL/GenBank/DDBJ whole genome shotgun (WGS) entry which is preliminary data.</text>
</comment>
<feature type="short sequence motif" description="Histidine triad motif" evidence="2 3">
    <location>
        <begin position="115"/>
        <end position="119"/>
    </location>
</feature>
<evidence type="ECO:0000259" key="4">
    <source>
        <dbReference type="PROSITE" id="PS51084"/>
    </source>
</evidence>
<reference evidence="5 6" key="1">
    <citation type="submission" date="2019-07" db="EMBL/GenBank/DDBJ databases">
        <title>Whole genome shotgun sequence of Actinotalea fermentans NBRC 105374.</title>
        <authorList>
            <person name="Hosoyama A."/>
            <person name="Uohara A."/>
            <person name="Ohji S."/>
            <person name="Ichikawa N."/>
        </authorList>
    </citation>
    <scope>NUCLEOTIDE SEQUENCE [LARGE SCALE GENOMIC DNA]</scope>
    <source>
        <strain evidence="5 6">NBRC 105374</strain>
    </source>
</reference>
<evidence type="ECO:0000313" key="6">
    <source>
        <dbReference type="Proteomes" id="UP000321484"/>
    </source>
</evidence>
<dbReference type="CDD" id="cd01276">
    <property type="entry name" value="PKCI_related"/>
    <property type="match status" value="1"/>
</dbReference>
<dbReference type="InterPro" id="IPR001310">
    <property type="entry name" value="Histidine_triad_HIT"/>
</dbReference>
<proteinExistence type="predicted"/>